<dbReference type="InterPro" id="IPR011051">
    <property type="entry name" value="RmlC_Cupin_sf"/>
</dbReference>
<evidence type="ECO:0008006" key="3">
    <source>
        <dbReference type="Google" id="ProtNLM"/>
    </source>
</evidence>
<dbReference type="SUPFAM" id="SSF51182">
    <property type="entry name" value="RmlC-like cupins"/>
    <property type="match status" value="1"/>
</dbReference>
<accession>A0A6I6JYB6</accession>
<dbReference type="KEGG" id="mcos:GM418_21405"/>
<keyword evidence="2" id="KW-1185">Reference proteome</keyword>
<name>A0A6I6JYB6_9BACT</name>
<dbReference type="Gene3D" id="2.60.120.10">
    <property type="entry name" value="Jelly Rolls"/>
    <property type="match status" value="1"/>
</dbReference>
<dbReference type="RefSeq" id="WP_217447553.1">
    <property type="nucleotide sequence ID" value="NZ_CP046401.1"/>
</dbReference>
<gene>
    <name evidence="1" type="ORF">GM418_21405</name>
</gene>
<evidence type="ECO:0000313" key="1">
    <source>
        <dbReference type="EMBL" id="QGY46130.1"/>
    </source>
</evidence>
<proteinExistence type="predicted"/>
<dbReference type="EMBL" id="CP046401">
    <property type="protein sequence ID" value="QGY46130.1"/>
    <property type="molecule type" value="Genomic_DNA"/>
</dbReference>
<evidence type="ECO:0000313" key="2">
    <source>
        <dbReference type="Proteomes" id="UP000428260"/>
    </source>
</evidence>
<organism evidence="1 2">
    <name type="scientific">Maribellus comscasis</name>
    <dbReference type="NCBI Taxonomy" id="2681766"/>
    <lineage>
        <taxon>Bacteria</taxon>
        <taxon>Pseudomonadati</taxon>
        <taxon>Bacteroidota</taxon>
        <taxon>Bacteroidia</taxon>
        <taxon>Marinilabiliales</taxon>
        <taxon>Prolixibacteraceae</taxon>
        <taxon>Maribellus</taxon>
    </lineage>
</organism>
<dbReference type="InterPro" id="IPR014710">
    <property type="entry name" value="RmlC-like_jellyroll"/>
</dbReference>
<protein>
    <recommendedName>
        <fullName evidence="3">Cupin 2 conserved barrel domain-containing protein</fullName>
    </recommendedName>
</protein>
<reference evidence="1 2" key="1">
    <citation type="submission" date="2019-11" db="EMBL/GenBank/DDBJ databases">
        <authorList>
            <person name="Zheng R.K."/>
            <person name="Sun C.M."/>
        </authorList>
    </citation>
    <scope>NUCLEOTIDE SEQUENCE [LARGE SCALE GENOMIC DNA]</scope>
    <source>
        <strain evidence="1 2">WC007</strain>
    </source>
</reference>
<sequence length="89" mass="10266">MKGELNSKILVNRPDKQVVLTIIHKDTEIDSFQSDDSVTLFVVGGKLKLHTRKESIILKEGQLLKLHKKVNYSFTTWKETVFLLTIVNR</sequence>
<dbReference type="Proteomes" id="UP000428260">
    <property type="component" value="Chromosome"/>
</dbReference>
<dbReference type="AlphaFoldDB" id="A0A6I6JYB6"/>